<evidence type="ECO:0000256" key="9">
    <source>
        <dbReference type="ARBA" id="ARBA00023242"/>
    </source>
</evidence>
<keyword evidence="9 10" id="KW-0539">Nucleus</keyword>
<feature type="coiled-coil region" evidence="11">
    <location>
        <begin position="467"/>
        <end position="494"/>
    </location>
</feature>
<gene>
    <name evidence="15" type="ORF">MFLAVUS_002412</name>
</gene>
<keyword evidence="11" id="KW-0175">Coiled coil</keyword>
<evidence type="ECO:0000259" key="14">
    <source>
        <dbReference type="Pfam" id="PF04153"/>
    </source>
</evidence>
<keyword evidence="7 10" id="KW-0805">Transcription regulation</keyword>
<keyword evidence="4 10" id="KW-0963">Cytoplasm</keyword>
<feature type="coiled-coil region" evidence="11">
    <location>
        <begin position="180"/>
        <end position="207"/>
    </location>
</feature>
<evidence type="ECO:0000256" key="2">
    <source>
        <dbReference type="ARBA" id="ARBA00004496"/>
    </source>
</evidence>
<evidence type="ECO:0000256" key="12">
    <source>
        <dbReference type="SAM" id="MobiDB-lite"/>
    </source>
</evidence>
<evidence type="ECO:0000256" key="7">
    <source>
        <dbReference type="ARBA" id="ARBA00023015"/>
    </source>
</evidence>
<evidence type="ECO:0000256" key="10">
    <source>
        <dbReference type="PIRNR" id="PIRNR005290"/>
    </source>
</evidence>
<dbReference type="InterPro" id="IPR012270">
    <property type="entry name" value="CCR4-NOT_su3/5"/>
</dbReference>
<evidence type="ECO:0000256" key="11">
    <source>
        <dbReference type="SAM" id="Coils"/>
    </source>
</evidence>
<name>A0ABP9YQ84_9FUNG</name>
<feature type="region of interest" description="Disordered" evidence="12">
    <location>
        <begin position="318"/>
        <end position="393"/>
    </location>
</feature>
<evidence type="ECO:0000259" key="13">
    <source>
        <dbReference type="Pfam" id="PF04065"/>
    </source>
</evidence>
<dbReference type="Proteomes" id="UP001473302">
    <property type="component" value="Unassembled WGS sequence"/>
</dbReference>
<evidence type="ECO:0000256" key="3">
    <source>
        <dbReference type="ARBA" id="ARBA00007682"/>
    </source>
</evidence>
<feature type="compositionally biased region" description="Polar residues" evidence="12">
    <location>
        <begin position="428"/>
        <end position="452"/>
    </location>
</feature>
<dbReference type="Pfam" id="PF04065">
    <property type="entry name" value="Not3"/>
    <property type="match status" value="1"/>
</dbReference>
<proteinExistence type="inferred from homology"/>
<feature type="compositionally biased region" description="Polar residues" evidence="12">
    <location>
        <begin position="411"/>
        <end position="421"/>
    </location>
</feature>
<dbReference type="PANTHER" id="PTHR23326">
    <property type="entry name" value="CCR4 NOT-RELATED"/>
    <property type="match status" value="1"/>
</dbReference>
<evidence type="ECO:0000256" key="8">
    <source>
        <dbReference type="ARBA" id="ARBA00023163"/>
    </source>
</evidence>
<keyword evidence="8 10" id="KW-0804">Transcription</keyword>
<evidence type="ECO:0000256" key="1">
    <source>
        <dbReference type="ARBA" id="ARBA00004123"/>
    </source>
</evidence>
<keyword evidence="6" id="KW-0597">Phosphoprotein</keyword>
<dbReference type="InterPro" id="IPR007282">
    <property type="entry name" value="NOT2/3/5_C"/>
</dbReference>
<accession>A0ABP9YQ84</accession>
<dbReference type="InterPro" id="IPR007207">
    <property type="entry name" value="Not_N"/>
</dbReference>
<dbReference type="InterPro" id="IPR040168">
    <property type="entry name" value="Not2/3/5"/>
</dbReference>
<organism evidence="15 16">
    <name type="scientific">Mucor flavus</name>
    <dbReference type="NCBI Taxonomy" id="439312"/>
    <lineage>
        <taxon>Eukaryota</taxon>
        <taxon>Fungi</taxon>
        <taxon>Fungi incertae sedis</taxon>
        <taxon>Mucoromycota</taxon>
        <taxon>Mucoromycotina</taxon>
        <taxon>Mucoromycetes</taxon>
        <taxon>Mucorales</taxon>
        <taxon>Mucorineae</taxon>
        <taxon>Mucoraceae</taxon>
        <taxon>Mucor</taxon>
    </lineage>
</organism>
<feature type="compositionally biased region" description="Low complexity" evidence="12">
    <location>
        <begin position="337"/>
        <end position="353"/>
    </location>
</feature>
<sequence length="622" mass="72329">MDNQNPFFTSMNYFPSFIQLEEVIQTFARTQGLGNQFYNENCYIPMQLSRNPCNSPSLEESVQTEIDRVLKKVSEGVETFESIYEKIQSTANPNQKEKYEQDLKKEIKKLQRLRDQIKTWLSSNEIKDKASLLDNRKLIETEMERFKNVEREMKTKAFSKEGLLQREKMDPKEKEKADACDWISNTVDELSQQIEMAEAEVETLQGTSRKGKKDHAKLERASELEHFIERDRWHINRLELILRLLENDQLSTDQVLAIQDDVQYYLECNQEPDFEEDELVYDDLNLEEEEEMYNVGIEEHFVSECIKKVKLDAEEKSAAIAKKPKEKEEEDKTNHKAVTSSSPASSKSTITASPVRTPKSVPPLKSPEVDSPTSSKYSQAAAESIKDKAQSPRVVVPSAWAEPIKIADQVKSTPPLENSSVEIHKPQRSTQINSNGYTKTSSLDTPLTQQPDTEVESRLPSSLADLASSFEAIKNKANNENAQYTNRMLDASLQFVPDLIDSERPKVYQAQTPQLTPAYYPQQPLAIFDNPSLFEKFDMDALFFIFYYQQGTYQQYLAAKELKKQSWRFHKKYLTWFQRHEEPKTITDEYEQGTYIYFDYEGAWCQRKKTEFRFEYRYLEDA</sequence>
<feature type="domain" description="NOT2/NOT3/NOT5 C-terminal" evidence="14">
    <location>
        <begin position="494"/>
        <end position="619"/>
    </location>
</feature>
<dbReference type="Pfam" id="PF04153">
    <property type="entry name" value="NOT2_3_5_C"/>
    <property type="match status" value="1"/>
</dbReference>
<evidence type="ECO:0000256" key="5">
    <source>
        <dbReference type="ARBA" id="ARBA00022491"/>
    </source>
</evidence>
<comment type="subcellular location">
    <subcellularLocation>
        <location evidence="2 10">Cytoplasm</location>
    </subcellularLocation>
    <subcellularLocation>
        <location evidence="1 10">Nucleus</location>
    </subcellularLocation>
</comment>
<keyword evidence="16" id="KW-1185">Reference proteome</keyword>
<evidence type="ECO:0000256" key="6">
    <source>
        <dbReference type="ARBA" id="ARBA00022553"/>
    </source>
</evidence>
<evidence type="ECO:0000313" key="16">
    <source>
        <dbReference type="Proteomes" id="UP001473302"/>
    </source>
</evidence>
<comment type="function">
    <text evidence="10">Acts as component of the CCR4-NOT core complex, which in the nucleus seems to be a general transcription factor, and in the cytoplasm the major mRNA deadenylase involved in mRNA turnover. The NOT protein subcomplex negatively regulates the basal and activated transcription of many genes. Preferentially affects TC-type TATA element-dependent transcription. Could directly or indirectly inhibit component(s) of the general transcription machinery.</text>
</comment>
<comment type="caution">
    <text evidence="15">The sequence shown here is derived from an EMBL/GenBank/DDBJ whole genome shotgun (WGS) entry which is preliminary data.</text>
</comment>
<evidence type="ECO:0000256" key="4">
    <source>
        <dbReference type="ARBA" id="ARBA00022490"/>
    </source>
</evidence>
<comment type="similarity">
    <text evidence="3 10">Belongs to the CNOT2/3/5 family.</text>
</comment>
<keyword evidence="10" id="KW-0010">Activator</keyword>
<protein>
    <recommendedName>
        <fullName evidence="10">General negative regulator of transcription subunit</fullName>
    </recommendedName>
</protein>
<keyword evidence="5 10" id="KW-0678">Repressor</keyword>
<evidence type="ECO:0000313" key="15">
    <source>
        <dbReference type="EMBL" id="GAA5809011.1"/>
    </source>
</evidence>
<dbReference type="Gene3D" id="2.30.30.1020">
    <property type="entry name" value="CCR4-NOT complex subunit 2/3/5, C-terminal domain"/>
    <property type="match status" value="1"/>
</dbReference>
<reference evidence="15 16" key="1">
    <citation type="submission" date="2024-04" db="EMBL/GenBank/DDBJ databases">
        <title>genome sequences of Mucor flavus KT1a and Helicostylum pulchrum KT1b strains isolated from the surface of a dry-aged beef.</title>
        <authorList>
            <person name="Toyotome T."/>
            <person name="Hosono M."/>
            <person name="Torimaru M."/>
            <person name="Fukuda K."/>
            <person name="Mikami N."/>
        </authorList>
    </citation>
    <scope>NUCLEOTIDE SEQUENCE [LARGE SCALE GENOMIC DNA]</scope>
    <source>
        <strain evidence="15 16">KT1a</strain>
    </source>
</reference>
<feature type="region of interest" description="Disordered" evidence="12">
    <location>
        <begin position="411"/>
        <end position="452"/>
    </location>
</feature>
<dbReference type="EMBL" id="BAABUK010000004">
    <property type="protein sequence ID" value="GAA5809011.1"/>
    <property type="molecule type" value="Genomic_DNA"/>
</dbReference>
<feature type="domain" description="CCR4-Not complex component Not N-terminal" evidence="13">
    <location>
        <begin position="61"/>
        <end position="287"/>
    </location>
</feature>
<dbReference type="PIRSF" id="PIRSF005290">
    <property type="entry name" value="NOT_su_3_5"/>
    <property type="match status" value="1"/>
</dbReference>
<feature type="compositionally biased region" description="Basic and acidic residues" evidence="12">
    <location>
        <begin position="318"/>
        <end position="334"/>
    </location>
</feature>
<dbReference type="InterPro" id="IPR038635">
    <property type="entry name" value="CCR4-NOT_su2/3/5_C_sf"/>
</dbReference>